<dbReference type="Pfam" id="PF00550">
    <property type="entry name" value="PP-binding"/>
    <property type="match status" value="1"/>
</dbReference>
<feature type="domain" description="Carrier" evidence="1">
    <location>
        <begin position="8"/>
        <end position="83"/>
    </location>
</feature>
<dbReference type="PROSITE" id="PS50075">
    <property type="entry name" value="CARRIER"/>
    <property type="match status" value="1"/>
</dbReference>
<dbReference type="SUPFAM" id="SSF47336">
    <property type="entry name" value="ACP-like"/>
    <property type="match status" value="1"/>
</dbReference>
<name>A0ABS1W6A5_9ACTN</name>
<dbReference type="Proteomes" id="UP000598996">
    <property type="component" value="Unassembled WGS sequence"/>
</dbReference>
<dbReference type="InterPro" id="IPR009081">
    <property type="entry name" value="PP-bd_ACP"/>
</dbReference>
<sequence>MSNHTQLALDKEELRYLIADVLEFEVEEVTDDADFIRDLDVDSLMALAIVIRLENQYGVKLQERDFKQVRSIPEVMELIMDKRAVQAAS</sequence>
<keyword evidence="3" id="KW-1185">Reference proteome</keyword>
<dbReference type="EMBL" id="JAENHO010000029">
    <property type="protein sequence ID" value="MBL7262265.1"/>
    <property type="molecule type" value="Genomic_DNA"/>
</dbReference>
<dbReference type="InterPro" id="IPR036736">
    <property type="entry name" value="ACP-like_sf"/>
</dbReference>
<dbReference type="RefSeq" id="WP_203078807.1">
    <property type="nucleotide sequence ID" value="NZ_JAENHO010000029.1"/>
</dbReference>
<evidence type="ECO:0000313" key="3">
    <source>
        <dbReference type="Proteomes" id="UP000598996"/>
    </source>
</evidence>
<proteinExistence type="predicted"/>
<gene>
    <name evidence="2" type="ORF">JKJ07_49150</name>
</gene>
<evidence type="ECO:0000259" key="1">
    <source>
        <dbReference type="PROSITE" id="PS50075"/>
    </source>
</evidence>
<reference evidence="2 3" key="1">
    <citation type="submission" date="2021-01" db="EMBL/GenBank/DDBJ databases">
        <title>Actinoplanes sp. nov. LDG1-01 isolated from lichen.</title>
        <authorList>
            <person name="Saeng-In P."/>
            <person name="Phongsopitanun W."/>
            <person name="Kanchanasin P."/>
            <person name="Yuki M."/>
            <person name="Kudo T."/>
            <person name="Ohkuma M."/>
            <person name="Tanasupawat S."/>
        </authorList>
    </citation>
    <scope>NUCLEOTIDE SEQUENCE [LARGE SCALE GENOMIC DNA]</scope>
    <source>
        <strain evidence="2 3">LDG1-01</strain>
    </source>
</reference>
<organism evidence="2 3">
    <name type="scientific">Paractinoplanes lichenicola</name>
    <dbReference type="NCBI Taxonomy" id="2802976"/>
    <lineage>
        <taxon>Bacteria</taxon>
        <taxon>Bacillati</taxon>
        <taxon>Actinomycetota</taxon>
        <taxon>Actinomycetes</taxon>
        <taxon>Micromonosporales</taxon>
        <taxon>Micromonosporaceae</taxon>
        <taxon>Paractinoplanes</taxon>
    </lineage>
</organism>
<protein>
    <submittedName>
        <fullName evidence="2">Acyl carrier protein</fullName>
    </submittedName>
</protein>
<dbReference type="Gene3D" id="1.10.1200.10">
    <property type="entry name" value="ACP-like"/>
    <property type="match status" value="1"/>
</dbReference>
<evidence type="ECO:0000313" key="2">
    <source>
        <dbReference type="EMBL" id="MBL7262265.1"/>
    </source>
</evidence>
<accession>A0ABS1W6A5</accession>
<comment type="caution">
    <text evidence="2">The sequence shown here is derived from an EMBL/GenBank/DDBJ whole genome shotgun (WGS) entry which is preliminary data.</text>
</comment>